<dbReference type="Proteomes" id="UP000839052">
    <property type="component" value="Chromosome"/>
</dbReference>
<reference evidence="3 4" key="1">
    <citation type="submission" date="2021-10" db="EMBL/GenBank/DDBJ databases">
        <authorList>
            <person name="Koch H."/>
        </authorList>
    </citation>
    <scope>NUCLEOTIDE SEQUENCE [LARGE SCALE GENOMIC DNA]</scope>
    <source>
        <strain evidence="3">6680</strain>
    </source>
</reference>
<feature type="domain" description="YtkA-like" evidence="2">
    <location>
        <begin position="118"/>
        <end position="186"/>
    </location>
</feature>
<dbReference type="Pfam" id="PF13115">
    <property type="entry name" value="YtkA"/>
    <property type="match status" value="1"/>
</dbReference>
<keyword evidence="1" id="KW-0472">Membrane</keyword>
<protein>
    <recommendedName>
        <fullName evidence="2">YtkA-like domain-containing protein</fullName>
    </recommendedName>
</protein>
<organism evidence="3 4">
    <name type="scientific">Candidatus Nitrotoga arctica</name>
    <dbReference type="NCBI Taxonomy" id="453162"/>
    <lineage>
        <taxon>Bacteria</taxon>
        <taxon>Pseudomonadati</taxon>
        <taxon>Pseudomonadota</taxon>
        <taxon>Betaproteobacteria</taxon>
        <taxon>Nitrosomonadales</taxon>
        <taxon>Gallionellaceae</taxon>
        <taxon>Candidatus Nitrotoga</taxon>
    </lineage>
</organism>
<sequence length="215" mass="23332">MLASARLVNAAVSSRLNKVVATAALNANAVITAHVSKAKQKRVVIEGAVCLQSITTPQYFFKVIKMYRKILLIISSLGLIAVSGCMSVPNNLNLSLGRTTDQNIYLVEAHSLVTPIDINKMHAWEIKVRTPSGDPVSNAHIDVSGGMPQHGHGFPTQPKVTKELGDGRYLLEGMKFSMSGWWEIKLAVTSKLGTDRVTFNKVIEQPGSVAIARLQ</sequence>
<accession>A0ABN8AU79</accession>
<gene>
    <name evidence="3" type="ORF">NTG6680_2621</name>
</gene>
<evidence type="ECO:0000313" key="4">
    <source>
        <dbReference type="Proteomes" id="UP000839052"/>
    </source>
</evidence>
<evidence type="ECO:0000313" key="3">
    <source>
        <dbReference type="EMBL" id="CAG9933870.1"/>
    </source>
</evidence>
<evidence type="ECO:0000259" key="2">
    <source>
        <dbReference type="Pfam" id="PF13115"/>
    </source>
</evidence>
<feature type="transmembrane region" description="Helical" evidence="1">
    <location>
        <begin position="70"/>
        <end position="89"/>
    </location>
</feature>
<keyword evidence="4" id="KW-1185">Reference proteome</keyword>
<name>A0ABN8AU79_9PROT</name>
<keyword evidence="1" id="KW-0812">Transmembrane</keyword>
<dbReference type="EMBL" id="OU912926">
    <property type="protein sequence ID" value="CAG9933870.1"/>
    <property type="molecule type" value="Genomic_DNA"/>
</dbReference>
<evidence type="ECO:0000256" key="1">
    <source>
        <dbReference type="SAM" id="Phobius"/>
    </source>
</evidence>
<dbReference type="InterPro" id="IPR032693">
    <property type="entry name" value="YtkA-like_dom"/>
</dbReference>
<proteinExistence type="predicted"/>
<dbReference type="RefSeq" id="WP_239797586.1">
    <property type="nucleotide sequence ID" value="NZ_OU912926.1"/>
</dbReference>
<keyword evidence="1" id="KW-1133">Transmembrane helix</keyword>